<feature type="signal peptide" evidence="8">
    <location>
        <begin position="1"/>
        <end position="23"/>
    </location>
</feature>
<dbReference type="GO" id="GO:0009427">
    <property type="term" value="C:bacterial-type flagellum basal body, distal rod, L ring"/>
    <property type="evidence" value="ECO:0007669"/>
    <property type="project" value="InterPro"/>
</dbReference>
<evidence type="ECO:0000256" key="3">
    <source>
        <dbReference type="ARBA" id="ARBA00022729"/>
    </source>
</evidence>
<feature type="chain" id="PRO_5011436865" description="Flagellar L-ring protein" evidence="8">
    <location>
        <begin position="24"/>
        <end position="243"/>
    </location>
</feature>
<keyword evidence="9" id="KW-0282">Flagellum</keyword>
<keyword evidence="3 7" id="KW-0732">Signal</keyword>
<evidence type="ECO:0000256" key="8">
    <source>
        <dbReference type="SAM" id="SignalP"/>
    </source>
</evidence>
<dbReference type="NCBIfam" id="NF001305">
    <property type="entry name" value="PRK00249.1-5"/>
    <property type="match status" value="1"/>
</dbReference>
<proteinExistence type="inferred from homology"/>
<dbReference type="PANTHER" id="PTHR34933">
    <property type="entry name" value="FLAGELLAR L-RING PROTEIN"/>
    <property type="match status" value="1"/>
</dbReference>
<gene>
    <name evidence="7" type="primary">flgH</name>
    <name evidence="9" type="ORF">SAMN04488557_3062</name>
</gene>
<evidence type="ECO:0000313" key="10">
    <source>
        <dbReference type="Proteomes" id="UP000199423"/>
    </source>
</evidence>
<comment type="function">
    <text evidence="1 7">Assembles around the rod to form the L-ring and probably protects the motor/basal body from shearing forces during rotation.</text>
</comment>
<dbReference type="Pfam" id="PF02107">
    <property type="entry name" value="FlgH"/>
    <property type="match status" value="1"/>
</dbReference>
<dbReference type="Proteomes" id="UP000199423">
    <property type="component" value="Unassembled WGS sequence"/>
</dbReference>
<evidence type="ECO:0000256" key="5">
    <source>
        <dbReference type="ARBA" id="ARBA00023143"/>
    </source>
</evidence>
<dbReference type="AlphaFoldDB" id="A0A1I7NRC2"/>
<name>A0A1I7NRC2_9HYPH</name>
<keyword evidence="9" id="KW-0966">Cell projection</keyword>
<reference evidence="10" key="1">
    <citation type="submission" date="2016-10" db="EMBL/GenBank/DDBJ databases">
        <authorList>
            <person name="Varghese N."/>
            <person name="Submissions S."/>
        </authorList>
    </citation>
    <scope>NUCLEOTIDE SEQUENCE [LARGE SCALE GENOMIC DNA]</scope>
    <source>
        <strain evidence="10">DSM 1565</strain>
    </source>
</reference>
<dbReference type="GO" id="GO:0003774">
    <property type="term" value="F:cytoskeletal motor activity"/>
    <property type="evidence" value="ECO:0007669"/>
    <property type="project" value="InterPro"/>
</dbReference>
<keyword evidence="10" id="KW-1185">Reference proteome</keyword>
<comment type="similarity">
    <text evidence="2 7">Belongs to the FlgH family.</text>
</comment>
<dbReference type="EMBL" id="FPCH01000003">
    <property type="protein sequence ID" value="SFV37241.1"/>
    <property type="molecule type" value="Genomic_DNA"/>
</dbReference>
<evidence type="ECO:0000313" key="9">
    <source>
        <dbReference type="EMBL" id="SFV37241.1"/>
    </source>
</evidence>
<evidence type="ECO:0000256" key="1">
    <source>
        <dbReference type="ARBA" id="ARBA00002591"/>
    </source>
</evidence>
<dbReference type="OrthoDB" id="9789227at2"/>
<dbReference type="RefSeq" id="WP_092868588.1">
    <property type="nucleotide sequence ID" value="NZ_FPCH01000003.1"/>
</dbReference>
<sequence length="243" mass="25714">MSSKIRWAAPAVALLTLLLTACADQLREIGREPTLSPVGSGLAPDRTAHVDLPVTPVAYHSGNSTWQDSGADLFRDARALHVGDVVTVKIQINDKASLDNNLNRSRDASVGLKSSADFDFGFGGTGPSGSGKLDGSLDRTTSTGSKGAIARSESINLLVGAVVSQVLPNGNLVVSGSQEVRVNYELRVLNVQGVVRPRDIATDNTISYEKIAEARISYGGRGTVMEIQKPPYGQQILDIVSPF</sequence>
<accession>A0A1I7NRC2</accession>
<keyword evidence="7" id="KW-0449">Lipoprotein</keyword>
<dbReference type="PANTHER" id="PTHR34933:SF1">
    <property type="entry name" value="FLAGELLAR L-RING PROTEIN"/>
    <property type="match status" value="1"/>
</dbReference>
<keyword evidence="9" id="KW-0969">Cilium</keyword>
<dbReference type="GO" id="GO:0071973">
    <property type="term" value="P:bacterial-type flagellum-dependent cell motility"/>
    <property type="evidence" value="ECO:0007669"/>
    <property type="project" value="InterPro"/>
</dbReference>
<protein>
    <recommendedName>
        <fullName evidence="7">Flagellar L-ring protein</fullName>
    </recommendedName>
    <alternativeName>
        <fullName evidence="7">Basal body L-ring protein</fullName>
    </alternativeName>
</protein>
<dbReference type="PRINTS" id="PR01008">
    <property type="entry name" value="FLGLRINGFLGH"/>
</dbReference>
<dbReference type="HAMAP" id="MF_00415">
    <property type="entry name" value="FlgH"/>
    <property type="match status" value="1"/>
</dbReference>
<evidence type="ECO:0000256" key="6">
    <source>
        <dbReference type="ARBA" id="ARBA00023237"/>
    </source>
</evidence>
<organism evidence="9 10">
    <name type="scientific">Hyphomicrobium facile</name>
    <dbReference type="NCBI Taxonomy" id="51670"/>
    <lineage>
        <taxon>Bacteria</taxon>
        <taxon>Pseudomonadati</taxon>
        <taxon>Pseudomonadota</taxon>
        <taxon>Alphaproteobacteria</taxon>
        <taxon>Hyphomicrobiales</taxon>
        <taxon>Hyphomicrobiaceae</taxon>
        <taxon>Hyphomicrobium</taxon>
    </lineage>
</organism>
<keyword evidence="5 7" id="KW-0975">Bacterial flagellum</keyword>
<keyword evidence="4 7" id="KW-0472">Membrane</keyword>
<keyword evidence="6 7" id="KW-0998">Cell outer membrane</keyword>
<evidence type="ECO:0000256" key="7">
    <source>
        <dbReference type="HAMAP-Rule" id="MF_00415"/>
    </source>
</evidence>
<dbReference type="PROSITE" id="PS51257">
    <property type="entry name" value="PROKAR_LIPOPROTEIN"/>
    <property type="match status" value="1"/>
</dbReference>
<dbReference type="GO" id="GO:0009279">
    <property type="term" value="C:cell outer membrane"/>
    <property type="evidence" value="ECO:0007669"/>
    <property type="project" value="UniProtKB-SubCell"/>
</dbReference>
<evidence type="ECO:0000256" key="4">
    <source>
        <dbReference type="ARBA" id="ARBA00023136"/>
    </source>
</evidence>
<evidence type="ECO:0000256" key="2">
    <source>
        <dbReference type="ARBA" id="ARBA00006929"/>
    </source>
</evidence>
<dbReference type="InterPro" id="IPR000527">
    <property type="entry name" value="Flag_Lring"/>
</dbReference>
<comment type="subcellular location">
    <subcellularLocation>
        <location evidence="7">Cell outer membrane</location>
        <topology evidence="7">Lipid-anchor</topology>
    </subcellularLocation>
    <subcellularLocation>
        <location evidence="7">Bacterial flagellum basal body</location>
    </subcellularLocation>
</comment>
<comment type="subunit">
    <text evidence="7">The basal body constitutes a major portion of the flagellar organelle and consists of four rings (L,P,S, and M) mounted on a central rod.</text>
</comment>
<dbReference type="STRING" id="51670.SAMN04488557_3062"/>